<feature type="domain" description="Plasmodium falciparum erythrocyte membrane protein-1 N-terminal segment" evidence="5">
    <location>
        <begin position="11"/>
        <end position="44"/>
    </location>
</feature>
<feature type="domain" description="Duffy-binding-like" evidence="6">
    <location>
        <begin position="290"/>
        <end position="445"/>
    </location>
</feature>
<dbReference type="InterPro" id="IPR054595">
    <property type="entry name" value="DBL_C"/>
</dbReference>
<feature type="region of interest" description="Disordered" evidence="2">
    <location>
        <begin position="692"/>
        <end position="742"/>
    </location>
</feature>
<feature type="coiled-coil region" evidence="1">
    <location>
        <begin position="650"/>
        <end position="684"/>
    </location>
</feature>
<evidence type="ECO:0000259" key="6">
    <source>
        <dbReference type="Pfam" id="PF22672"/>
    </source>
</evidence>
<protein>
    <recommendedName>
        <fullName evidence="9">Duffy-binding-like domain-containing protein</fullName>
    </recommendedName>
</protein>
<proteinExistence type="predicted"/>
<sequence>MGPQRATQDESAKHMFDRIGKIVHEKAKNDALSYNNALKGILSNTIFSNNEKLDNSDVCQFDHTKHTNVTSGKSHPCYGRQGVRFSDTNGAECYRTRIKGSKDNTIGACAPFRRLHMCDRNLEEIYPDKIKKTENLLVDVLLAAKHEGEMITKNLKEYDNANYESKICTALARSFADIGDIIRGKDHFLGHNQRKKKLEERLEQMFKNIQGKYPTLTGLPLDKVREYWWEANRNQVWKAITCNAPEKAEYFRNTCAGEQRTPTHKQCRCAAGDVPTYFDYVPQFLRWFEEWTEEFCRKKKKYVNIVKKYCRDETKGKYCSLNGHDCTDTIRAIGRLRMGNDCTKCLHACSHYRGWLANQKKEFEKQKEKYKNEIIVSNPQKKGTSDIGNNEYDKKFYEKLKTYYGNVDKFLELLNQEKECKVITKEEGNINFPKNDYNETFYRSEYCELCPECGVHCEPGKCTPRGNNHVRCIKEERKRTKEPKITDIEFLFNDKEGDDIVKKLNAFYYSKSRDNKDKGIEVWKCSHYDDNDNECVTKNNGKDVKGDTKTMPFVDFFEFWVTHLLNDAIEWRKEINKCLNNNPLTKCNNRCNRYCKFFTKWVEQKKKEWGKIKEHFDKQDELFGKHHFTILETLLENEFYDQIKEAYGDVKSIEKIKELLNNELMKEDDEIQNKEDIIQKLLEHDLDDANKCRETHNDKNCQDTSGGRSITNEDDDSEDEEHEKPPERDNPCAEPNGSNTKHPAIVNQVTHAIQEDTHAEAGKRGLSKLKGNALEGKYLGSGKEHKLKNICSITEDHSNCTNRSKKPCDGKDSKSDMFDITKGWKNGEFVNKTHTDTYMPPRRQHFCTSNLEHLNRNSKGLTGANASDSLLGDVLLSAKSEAKFIIDKYRNAPAAFQDEETICRALRYSFADLGDIIKGTDLWDEDNGEKTTQGHLNEIFHNIYNKNPDIQKIYKKIEHQKHLHLREDWWEANRKDVWRAMQCELKNLKKSNGDCHYNSRGTPLDDYIPQRLRWLTEWAEWYCKMQKKEYENLVKQCRTCTRGTCTGDSGDKNCDQCKAACTSYREKIKQWEKQWKQIELKYLILYQQAQTDARNVGRSVYVGFEKDKHFLKFFNELRKENNGKKTYETAEGYVHQEVPHMECQVQKQFCKHKNGGTTPTGTQEDDDYTFRENPKDHDGKCSCDKPQEKKFEVCNLVKEHFMLRNPQSGEIDGCNRKNSTNKWDCSQGSMNSENNGACMPPRRKALCIHNLTFNGETGKENGLRDALIKCSAKETYFLWEKYKNNKNEADTQLKTGTIPEEFKRM</sequence>
<dbReference type="InterPro" id="IPR042202">
    <property type="entry name" value="Duffy-ag-bd_sf"/>
</dbReference>
<evidence type="ECO:0008006" key="9">
    <source>
        <dbReference type="Google" id="ProtNLM"/>
    </source>
</evidence>
<keyword evidence="1" id="KW-0175">Coiled coil</keyword>
<dbReference type="Gene3D" id="1.20.1310.20">
    <property type="entry name" value="Duffy-antigen binding domain"/>
    <property type="match status" value="3"/>
</dbReference>
<feature type="domain" description="Duffy-antigen binding" evidence="4">
    <location>
        <begin position="837"/>
        <end position="1013"/>
    </location>
</feature>
<name>W4I7N9_PLAFA</name>
<dbReference type="GO" id="GO:0046789">
    <property type="term" value="F:host cell surface receptor binding"/>
    <property type="evidence" value="ECO:0007669"/>
    <property type="project" value="InterPro"/>
</dbReference>
<reference evidence="7 8" key="2">
    <citation type="submission" date="2013-02" db="EMBL/GenBank/DDBJ databases">
        <title>The Genome Sequence of Plasmodium falciparum NF135/5.C10.</title>
        <authorList>
            <consortium name="The Broad Institute Genome Sequencing Platform"/>
            <consortium name="The Broad Institute Genome Sequencing Center for Infectious Disease"/>
            <person name="Neafsey D."/>
            <person name="Cheeseman I."/>
            <person name="Volkman S."/>
            <person name="Adams J."/>
            <person name="Walker B."/>
            <person name="Young S.K."/>
            <person name="Zeng Q."/>
            <person name="Gargeya S."/>
            <person name="Fitzgerald M."/>
            <person name="Haas B."/>
            <person name="Abouelleil A."/>
            <person name="Alvarado L."/>
            <person name="Arachchi H.M."/>
            <person name="Berlin A.M."/>
            <person name="Chapman S.B."/>
            <person name="Dewar J."/>
            <person name="Goldberg J."/>
            <person name="Griggs A."/>
            <person name="Gujja S."/>
            <person name="Hansen M."/>
            <person name="Howarth C."/>
            <person name="Imamovic A."/>
            <person name="Larimer J."/>
            <person name="McCowan C."/>
            <person name="Murphy C."/>
            <person name="Neiman D."/>
            <person name="Pearson M."/>
            <person name="Priest M."/>
            <person name="Roberts A."/>
            <person name="Saif S."/>
            <person name="Shea T."/>
            <person name="Sisk P."/>
            <person name="Sykes S."/>
            <person name="Wortman J."/>
            <person name="Nusbaum C."/>
            <person name="Birren B."/>
        </authorList>
    </citation>
    <scope>NUCLEOTIDE SEQUENCE [LARGE SCALE GENOMIC DNA]</scope>
    <source>
        <strain evidence="7 8">NF135/5.C10</strain>
    </source>
</reference>
<organism evidence="7 8">
    <name type="scientific">Plasmodium falciparum NF135/5.C10</name>
    <dbReference type="NCBI Taxonomy" id="1036726"/>
    <lineage>
        <taxon>Eukaryota</taxon>
        <taxon>Sar</taxon>
        <taxon>Alveolata</taxon>
        <taxon>Apicomplexa</taxon>
        <taxon>Aconoidasida</taxon>
        <taxon>Haemosporida</taxon>
        <taxon>Plasmodiidae</taxon>
        <taxon>Plasmodium</taxon>
        <taxon>Plasmodium (Laverania)</taxon>
    </lineage>
</organism>
<dbReference type="Pfam" id="PF15447">
    <property type="entry name" value="NTS"/>
    <property type="match status" value="1"/>
</dbReference>
<evidence type="ECO:0000259" key="3">
    <source>
        <dbReference type="Pfam" id="PF03011"/>
    </source>
</evidence>
<feature type="domain" description="Duffy-antigen binding" evidence="4">
    <location>
        <begin position="107"/>
        <end position="286"/>
    </location>
</feature>
<dbReference type="InterPro" id="IPR008602">
    <property type="entry name" value="Duffy-antigen-binding"/>
</dbReference>
<dbReference type="InterPro" id="IPR004258">
    <property type="entry name" value="DBL"/>
</dbReference>
<dbReference type="Pfam" id="PF03011">
    <property type="entry name" value="PFEMP"/>
    <property type="match status" value="1"/>
</dbReference>
<feature type="compositionally biased region" description="Acidic residues" evidence="2">
    <location>
        <begin position="712"/>
        <end position="721"/>
    </location>
</feature>
<feature type="non-terminal residue" evidence="7">
    <location>
        <position position="1305"/>
    </location>
</feature>
<accession>W4I7N9</accession>
<evidence type="ECO:0000259" key="4">
    <source>
        <dbReference type="Pfam" id="PF05424"/>
    </source>
</evidence>
<evidence type="ECO:0000313" key="8">
    <source>
        <dbReference type="Proteomes" id="UP000019114"/>
    </source>
</evidence>
<reference evidence="7 8" key="1">
    <citation type="submission" date="2013-02" db="EMBL/GenBank/DDBJ databases">
        <title>The Genome Annotation of Plasmodium falciparum NF135/5.C10.</title>
        <authorList>
            <consortium name="The Broad Institute Genome Sequencing Platform"/>
            <consortium name="The Broad Institute Genome Sequencing Center for Infectious Disease"/>
            <person name="Neafsey D."/>
            <person name="Hoffman S."/>
            <person name="Volkman S."/>
            <person name="Rosenthal P."/>
            <person name="Walker B."/>
            <person name="Young S.K."/>
            <person name="Zeng Q."/>
            <person name="Gargeya S."/>
            <person name="Fitzgerald M."/>
            <person name="Haas B."/>
            <person name="Abouelleil A."/>
            <person name="Allen A.W."/>
            <person name="Alvarado L."/>
            <person name="Arachchi H.M."/>
            <person name="Berlin A.M."/>
            <person name="Chapman S.B."/>
            <person name="Gainer-Dewar J."/>
            <person name="Goldberg J."/>
            <person name="Griggs A."/>
            <person name="Gujja S."/>
            <person name="Hansen M."/>
            <person name="Howarth C."/>
            <person name="Imamovic A."/>
            <person name="Ireland A."/>
            <person name="Larimer J."/>
            <person name="McCowan C."/>
            <person name="Murphy C."/>
            <person name="Pearson M."/>
            <person name="Poon T.W."/>
            <person name="Priest M."/>
            <person name="Roberts A."/>
            <person name="Saif S."/>
            <person name="Shea T."/>
            <person name="Sisk P."/>
            <person name="Sykes S."/>
            <person name="Wortman J."/>
            <person name="Nusbaum C."/>
            <person name="Birren B."/>
        </authorList>
    </citation>
    <scope>NUCLEOTIDE SEQUENCE [LARGE SCALE GENOMIC DNA]</scope>
    <source>
        <strain evidence="7 8">NF135/5.C10</strain>
    </source>
</reference>
<dbReference type="InterPro" id="IPR029210">
    <property type="entry name" value="PfEMP1_NTS"/>
</dbReference>
<evidence type="ECO:0000313" key="7">
    <source>
        <dbReference type="EMBL" id="ETW39442.1"/>
    </source>
</evidence>
<dbReference type="Pfam" id="PF05424">
    <property type="entry name" value="Duffy_binding"/>
    <property type="match status" value="3"/>
</dbReference>
<evidence type="ECO:0000256" key="2">
    <source>
        <dbReference type="SAM" id="MobiDB-lite"/>
    </source>
</evidence>
<feature type="domain" description="Duffy-binding-like" evidence="3">
    <location>
        <begin position="556"/>
        <end position="699"/>
    </location>
</feature>
<feature type="domain" description="Duffy-antigen binding" evidence="4">
    <location>
        <begin position="1236"/>
        <end position="1304"/>
    </location>
</feature>
<gene>
    <name evidence="7" type="ORF">PFNF135_06178</name>
</gene>
<dbReference type="Pfam" id="PF22672">
    <property type="entry name" value="DBL_C"/>
    <property type="match status" value="1"/>
</dbReference>
<dbReference type="EMBL" id="KI926152">
    <property type="protein sequence ID" value="ETW39442.1"/>
    <property type="molecule type" value="Genomic_DNA"/>
</dbReference>
<dbReference type="Gene3D" id="1.20.58.1930">
    <property type="match status" value="1"/>
</dbReference>
<dbReference type="SUPFAM" id="SSF140924">
    <property type="entry name" value="Duffy binding domain-like"/>
    <property type="match status" value="4"/>
</dbReference>
<dbReference type="Gene3D" id="1.20.58.830">
    <property type="match status" value="2"/>
</dbReference>
<evidence type="ECO:0000256" key="1">
    <source>
        <dbReference type="SAM" id="Coils"/>
    </source>
</evidence>
<evidence type="ECO:0000259" key="5">
    <source>
        <dbReference type="Pfam" id="PF15447"/>
    </source>
</evidence>
<feature type="compositionally biased region" description="Basic and acidic residues" evidence="2">
    <location>
        <begin position="722"/>
        <end position="731"/>
    </location>
</feature>
<dbReference type="GO" id="GO:0016020">
    <property type="term" value="C:membrane"/>
    <property type="evidence" value="ECO:0007669"/>
    <property type="project" value="InterPro"/>
</dbReference>
<feature type="compositionally biased region" description="Basic and acidic residues" evidence="2">
    <location>
        <begin position="692"/>
        <end position="701"/>
    </location>
</feature>
<dbReference type="Proteomes" id="UP000019114">
    <property type="component" value="Unassembled WGS sequence"/>
</dbReference>